<evidence type="ECO:0000259" key="3">
    <source>
        <dbReference type="Pfam" id="PF13449"/>
    </source>
</evidence>
<evidence type="ECO:0000313" key="5">
    <source>
        <dbReference type="Proteomes" id="UP001388673"/>
    </source>
</evidence>
<dbReference type="SUPFAM" id="SSF63825">
    <property type="entry name" value="YWTD domain"/>
    <property type="match status" value="1"/>
</dbReference>
<keyword evidence="2" id="KW-0732">Signal</keyword>
<dbReference type="Pfam" id="PF13449">
    <property type="entry name" value="Phytase-like"/>
    <property type="match status" value="1"/>
</dbReference>
<feature type="domain" description="Phytase-like" evidence="3">
    <location>
        <begin position="532"/>
        <end position="763"/>
    </location>
</feature>
<dbReference type="AlphaFoldDB" id="A0AAW0YXJ5"/>
<sequence>MRFSFLTLSSLLLVAPCITATPIKNRSTHKVDARHVIQGRQFGHGSTVEYGSTLATSSVYLEGSDDLTLYTSSNFTTIIVEAPVASSFATLIAAWGGQPIYNFGSGYVLGVPNRIYANWMFPEVSADELPLRVCTYVYPEPQGVFRNVTTPSRDNFNPDSFATELGLQDAVAEFCLGVGSAVPSSTVVRATSILGVSAGSVSPTTTVISLSSSSLVVAVPPVQTPTAASSAAVGTIASPSVLSSSLSTDASVPSSRSGLSATSSPGSSRTPGSPISSAHLASSQPLSTALHSTASMSPASSVVVVPSTTGGSWLLSSSRSIPSVPVSTIVRSSLVTSSRKHISTSISTSSSSRFSATSTKDSASFTSSPNTTATAPSRAPTNGTSVTISVRPSNTSVVIPSATANATSSKVGPNPAYQTNVTFAGKTYINKGLVGFGAIPGDALDSFGETIGGIGSAIALQSFEKTADTYTGVLMVQPDRGHNTATTTDFIARHHLVSFTLNPYYDSSKLEYQNAKSTFQLSYDSTVRYFETDGTPTTGLDALAARNSTPPEPIANSTYNHISTDAEGLVLNRDGSIWVSDEYGPYIWKYSADGKLLSTVVPPKAVLPYRNGSLFFSADSAEGPETGRQPNQGFEGLTASPDGKTLYALLQTGTEQDLDENDEGRYTRLFIYDVSDTPTLTNAYVVQLPVTNGKGKALGTSDFIYVSEDTFMMLSRDGKGNGNDDPDSKHKDFLLFNLDGATDIVKTDYTMGVVPVSPKGKLVSDIKAIIPTEFISIIDDTQLARFGLHNDGAYDVSLINGKWESSALASIQDPEYPDDYFLFSFSDNDFITTHGFEAGAPYSDKFGHTLDNQALVWRVTLP</sequence>
<accession>A0AAW0YXJ5</accession>
<organism evidence="4 5">
    <name type="scientific">Kwoniella newhampshirensis</name>
    <dbReference type="NCBI Taxonomy" id="1651941"/>
    <lineage>
        <taxon>Eukaryota</taxon>
        <taxon>Fungi</taxon>
        <taxon>Dikarya</taxon>
        <taxon>Basidiomycota</taxon>
        <taxon>Agaricomycotina</taxon>
        <taxon>Tremellomycetes</taxon>
        <taxon>Tremellales</taxon>
        <taxon>Cryptococcaceae</taxon>
        <taxon>Kwoniella</taxon>
    </lineage>
</organism>
<dbReference type="InterPro" id="IPR027372">
    <property type="entry name" value="Phytase-like_dom"/>
</dbReference>
<comment type="caution">
    <text evidence="4">The sequence shown here is derived from an EMBL/GenBank/DDBJ whole genome shotgun (WGS) entry which is preliminary data.</text>
</comment>
<feature type="compositionally biased region" description="Low complexity" evidence="1">
    <location>
        <begin position="247"/>
        <end position="278"/>
    </location>
</feature>
<dbReference type="PANTHER" id="PTHR37957:SF1">
    <property type="entry name" value="PHYTASE-LIKE DOMAIN-CONTAINING PROTEIN"/>
    <property type="match status" value="1"/>
</dbReference>
<dbReference type="EMBL" id="JBCAWK010000008">
    <property type="protein sequence ID" value="KAK8850653.1"/>
    <property type="molecule type" value="Genomic_DNA"/>
</dbReference>
<dbReference type="PANTHER" id="PTHR37957">
    <property type="entry name" value="BLR7070 PROTEIN"/>
    <property type="match status" value="1"/>
</dbReference>
<feature type="signal peptide" evidence="2">
    <location>
        <begin position="1"/>
        <end position="20"/>
    </location>
</feature>
<dbReference type="Proteomes" id="UP001388673">
    <property type="component" value="Unassembled WGS sequence"/>
</dbReference>
<gene>
    <name evidence="4" type="ORF">IAR55_004572</name>
</gene>
<dbReference type="GeneID" id="92181830"/>
<proteinExistence type="predicted"/>
<reference evidence="4 5" key="1">
    <citation type="journal article" date="2024" name="bioRxiv">
        <title>Comparative genomics of Cryptococcus and Kwoniella reveals pathogenesis evolution and contrasting karyotype dynamics via intercentromeric recombination or chromosome fusion.</title>
        <authorList>
            <person name="Coelho M.A."/>
            <person name="David-Palma M."/>
            <person name="Shea T."/>
            <person name="Bowers K."/>
            <person name="McGinley-Smith S."/>
            <person name="Mohammad A.W."/>
            <person name="Gnirke A."/>
            <person name="Yurkov A.M."/>
            <person name="Nowrousian M."/>
            <person name="Sun S."/>
            <person name="Cuomo C.A."/>
            <person name="Heitman J."/>
        </authorList>
    </citation>
    <scope>NUCLEOTIDE SEQUENCE [LARGE SCALE GENOMIC DNA]</scope>
    <source>
        <strain evidence="4 5">CBS 13917</strain>
    </source>
</reference>
<dbReference type="KEGG" id="kne:92181830"/>
<evidence type="ECO:0000313" key="4">
    <source>
        <dbReference type="EMBL" id="KAK8850653.1"/>
    </source>
</evidence>
<evidence type="ECO:0000256" key="1">
    <source>
        <dbReference type="SAM" id="MobiDB-lite"/>
    </source>
</evidence>
<dbReference type="RefSeq" id="XP_066802084.1">
    <property type="nucleotide sequence ID" value="XM_066947670.1"/>
</dbReference>
<feature type="chain" id="PRO_5043710297" description="Phytase-like domain-containing protein" evidence="2">
    <location>
        <begin position="21"/>
        <end position="862"/>
    </location>
</feature>
<feature type="compositionally biased region" description="Low complexity" evidence="1">
    <location>
        <begin position="340"/>
        <end position="381"/>
    </location>
</feature>
<evidence type="ECO:0000256" key="2">
    <source>
        <dbReference type="SAM" id="SignalP"/>
    </source>
</evidence>
<keyword evidence="5" id="KW-1185">Reference proteome</keyword>
<feature type="region of interest" description="Disordered" evidence="1">
    <location>
        <begin position="340"/>
        <end position="388"/>
    </location>
</feature>
<feature type="region of interest" description="Disordered" evidence="1">
    <location>
        <begin position="247"/>
        <end position="282"/>
    </location>
</feature>
<name>A0AAW0YXJ5_9TREE</name>
<protein>
    <recommendedName>
        <fullName evidence="3">Phytase-like domain-containing protein</fullName>
    </recommendedName>
</protein>